<dbReference type="InterPro" id="IPR013207">
    <property type="entry name" value="LGFP"/>
</dbReference>
<sequence length="513" mass="55496">MTFALPRVPKSRAPKKSTKTLAALALVAGSAFSATISTAPAEAYTTTGQFRPYGNSQYHVYANGIDWSQPVGVVFYLDGDYWEKWQSKVHNPSDPALTGMAKVANERNMLFVPVISPDQNPSGDGITWWENQYSNGNYFRSFANWFISNTAVDRSKVWTLGYSGGAEIETFELNARNQESWRTGGGSIMVGGGNSNGILTAPSSNFKGMPMDWYVGYGDGAGVTWPTNWSAWGAAHAGNSVYRNSGFYNTNMNHTAGDHYAYDFPWILEKSLNEAGVQKRSSFKLMGAIGNYYYGHASTLGAPTTNEFSTVDGGAAQNFRNNTTVYWTDATGAHAVNYNGGIGAAYRAGGYENGHGYPMFDETAIAGGAMQKFRNVATGKVTAFYWAPNTGTYKVWEPGAIGGRFTREGGTGKYGFPAANESAMAEGGATQTFRRSDGSETAFYWSAQTGTHTLVGKGGINNAYKNWGSVEKFGYPVTDETVQKDGTVTVKFSKGKTLSWSPKTGQVTELTTK</sequence>
<keyword evidence="1" id="KW-0732">Signal</keyword>
<reference evidence="2 3" key="1">
    <citation type="submission" date="2020-09" db="EMBL/GenBank/DDBJ databases">
        <title>Investigation of environmental microbe.</title>
        <authorList>
            <person name="Ou Y."/>
            <person name="Kang Q."/>
        </authorList>
    </citation>
    <scope>NUCLEOTIDE SEQUENCE [LARGE SCALE GENOMIC DNA]</scope>
    <source>
        <strain evidence="2 3">KJZ-9</strain>
    </source>
</reference>
<evidence type="ECO:0000313" key="2">
    <source>
        <dbReference type="EMBL" id="QNV40503.1"/>
    </source>
</evidence>
<evidence type="ECO:0000313" key="3">
    <source>
        <dbReference type="Proteomes" id="UP000516421"/>
    </source>
</evidence>
<dbReference type="RefSeq" id="WP_190618084.1">
    <property type="nucleotide sequence ID" value="NZ_CP061538.1"/>
</dbReference>
<dbReference type="Pfam" id="PF08310">
    <property type="entry name" value="LGFP"/>
    <property type="match status" value="4"/>
</dbReference>
<keyword evidence="3" id="KW-1185">Reference proteome</keyword>
<dbReference type="Proteomes" id="UP000516421">
    <property type="component" value="Chromosome"/>
</dbReference>
<feature type="signal peptide" evidence="1">
    <location>
        <begin position="1"/>
        <end position="33"/>
    </location>
</feature>
<dbReference type="KEGG" id="rama:IDM48_03565"/>
<proteinExistence type="predicted"/>
<evidence type="ECO:0000256" key="1">
    <source>
        <dbReference type="SAM" id="SignalP"/>
    </source>
</evidence>
<gene>
    <name evidence="2" type="ORF">IDM48_03565</name>
</gene>
<organism evidence="2 3">
    <name type="scientific">Rothia amarae</name>
    <dbReference type="NCBI Taxonomy" id="169480"/>
    <lineage>
        <taxon>Bacteria</taxon>
        <taxon>Bacillati</taxon>
        <taxon>Actinomycetota</taxon>
        <taxon>Actinomycetes</taxon>
        <taxon>Micrococcales</taxon>
        <taxon>Micrococcaceae</taxon>
        <taxon>Rothia</taxon>
    </lineage>
</organism>
<accession>A0A7H2BLF7</accession>
<protein>
    <submittedName>
        <fullName evidence="2">Uncharacterized protein</fullName>
    </submittedName>
</protein>
<feature type="chain" id="PRO_5039696340" evidence="1">
    <location>
        <begin position="34"/>
        <end position="513"/>
    </location>
</feature>
<dbReference type="AlphaFoldDB" id="A0A7H2BLF7"/>
<name>A0A7H2BLF7_9MICC</name>
<dbReference type="EMBL" id="CP061538">
    <property type="protein sequence ID" value="QNV40503.1"/>
    <property type="molecule type" value="Genomic_DNA"/>
</dbReference>